<dbReference type="AlphaFoldDB" id="A0A1T5KGH3"/>
<keyword evidence="3" id="KW-1185">Reference proteome</keyword>
<keyword evidence="1" id="KW-0732">Signal</keyword>
<dbReference type="EMBL" id="FUZV01000001">
    <property type="protein sequence ID" value="SKC62555.1"/>
    <property type="molecule type" value="Genomic_DNA"/>
</dbReference>
<dbReference type="OrthoDB" id="5703702at2"/>
<evidence type="ECO:0000313" key="2">
    <source>
        <dbReference type="EMBL" id="SKC62555.1"/>
    </source>
</evidence>
<organism evidence="2 3">
    <name type="scientific">Pseudoxanthomonas indica</name>
    <dbReference type="NCBI Taxonomy" id="428993"/>
    <lineage>
        <taxon>Bacteria</taxon>
        <taxon>Pseudomonadati</taxon>
        <taxon>Pseudomonadota</taxon>
        <taxon>Gammaproteobacteria</taxon>
        <taxon>Lysobacterales</taxon>
        <taxon>Lysobacteraceae</taxon>
        <taxon>Pseudoxanthomonas</taxon>
    </lineage>
</organism>
<evidence type="ECO:0000256" key="1">
    <source>
        <dbReference type="SAM" id="SignalP"/>
    </source>
</evidence>
<proteinExistence type="predicted"/>
<gene>
    <name evidence="2" type="ORF">SAMN06296058_1674</name>
</gene>
<feature type="signal peptide" evidence="1">
    <location>
        <begin position="1"/>
        <end position="22"/>
    </location>
</feature>
<dbReference type="Proteomes" id="UP000190341">
    <property type="component" value="Unassembled WGS sequence"/>
</dbReference>
<evidence type="ECO:0000313" key="3">
    <source>
        <dbReference type="Proteomes" id="UP000190341"/>
    </source>
</evidence>
<protein>
    <submittedName>
        <fullName evidence="2">Uncharacterized protein</fullName>
    </submittedName>
</protein>
<dbReference type="RefSeq" id="WP_079723946.1">
    <property type="nucleotide sequence ID" value="NZ_BMCL01000002.1"/>
</dbReference>
<sequence>MRKPALLACLSLAALITTPAFAQDIKLASNVPYTEDNEISDAIKAECSLGNKLADSIKRHDGSVVLVDGVPDTASGRVLQLEIVDSVNMGNAFMGRQTYTKIKGSLWQDGARVAGFKARRNSMGGAFAGFKGACSVLGRTVEKLGEDVGGWLKSPKDGAALGD</sequence>
<accession>A0A1T5KGH3</accession>
<reference evidence="2 3" key="1">
    <citation type="submission" date="2017-02" db="EMBL/GenBank/DDBJ databases">
        <authorList>
            <person name="Peterson S.W."/>
        </authorList>
    </citation>
    <scope>NUCLEOTIDE SEQUENCE [LARGE SCALE GENOMIC DNA]</scope>
    <source>
        <strain evidence="2 3">P15</strain>
    </source>
</reference>
<dbReference type="STRING" id="428993.SAMN06296058_1674"/>
<feature type="chain" id="PRO_5012143083" evidence="1">
    <location>
        <begin position="23"/>
        <end position="163"/>
    </location>
</feature>
<name>A0A1T5KGH3_9GAMM</name>